<sequence>GMTDFIPALQTFLRMNLLHNTLVPGIQNHFDIYHQLVIVMPPAFQVSDAPMCRRIRATPERLASEWKPGCPAHFDMALISDVSQQSDQSAAGLQVAQVRVIFSLPRQFGKYSRALTYTEWFTPFRSLDPSSGM</sequence>
<gene>
    <name evidence="1" type="ORF">F5891DRAFT_938654</name>
</gene>
<organism evidence="1 2">
    <name type="scientific">Suillus fuscotomentosus</name>
    <dbReference type="NCBI Taxonomy" id="1912939"/>
    <lineage>
        <taxon>Eukaryota</taxon>
        <taxon>Fungi</taxon>
        <taxon>Dikarya</taxon>
        <taxon>Basidiomycota</taxon>
        <taxon>Agaricomycotina</taxon>
        <taxon>Agaricomycetes</taxon>
        <taxon>Agaricomycetidae</taxon>
        <taxon>Boletales</taxon>
        <taxon>Suillineae</taxon>
        <taxon>Suillaceae</taxon>
        <taxon>Suillus</taxon>
    </lineage>
</organism>
<dbReference type="RefSeq" id="XP_041233108.1">
    <property type="nucleotide sequence ID" value="XM_041374185.1"/>
</dbReference>
<protein>
    <submittedName>
        <fullName evidence="1">Uncharacterized protein</fullName>
    </submittedName>
</protein>
<dbReference type="GeneID" id="64668483"/>
<feature type="non-terminal residue" evidence="1">
    <location>
        <position position="1"/>
    </location>
</feature>
<comment type="caution">
    <text evidence="1">The sequence shown here is derived from an EMBL/GenBank/DDBJ whole genome shotgun (WGS) entry which is preliminary data.</text>
</comment>
<dbReference type="Proteomes" id="UP001195769">
    <property type="component" value="Unassembled WGS sequence"/>
</dbReference>
<proteinExistence type="predicted"/>
<accession>A0AAD4EM42</accession>
<evidence type="ECO:0000313" key="1">
    <source>
        <dbReference type="EMBL" id="KAG1907533.1"/>
    </source>
</evidence>
<dbReference type="EMBL" id="JABBWK010000002">
    <property type="protein sequence ID" value="KAG1907533.1"/>
    <property type="molecule type" value="Genomic_DNA"/>
</dbReference>
<reference evidence="1" key="1">
    <citation type="journal article" date="2020" name="New Phytol.">
        <title>Comparative genomics reveals dynamic genome evolution in host specialist ectomycorrhizal fungi.</title>
        <authorList>
            <person name="Lofgren L.A."/>
            <person name="Nguyen N.H."/>
            <person name="Vilgalys R."/>
            <person name="Ruytinx J."/>
            <person name="Liao H.L."/>
            <person name="Branco S."/>
            <person name="Kuo A."/>
            <person name="LaButti K."/>
            <person name="Lipzen A."/>
            <person name="Andreopoulos W."/>
            <person name="Pangilinan J."/>
            <person name="Riley R."/>
            <person name="Hundley H."/>
            <person name="Na H."/>
            <person name="Barry K."/>
            <person name="Grigoriev I.V."/>
            <person name="Stajich J.E."/>
            <person name="Kennedy P.G."/>
        </authorList>
    </citation>
    <scope>NUCLEOTIDE SEQUENCE</scope>
    <source>
        <strain evidence="1">FC203</strain>
    </source>
</reference>
<evidence type="ECO:0000313" key="2">
    <source>
        <dbReference type="Proteomes" id="UP001195769"/>
    </source>
</evidence>
<dbReference type="AlphaFoldDB" id="A0AAD4EM42"/>
<name>A0AAD4EM42_9AGAM</name>
<keyword evidence="2" id="KW-1185">Reference proteome</keyword>